<gene>
    <name evidence="7" type="primary">LOC114802192</name>
    <name evidence="6" type="synonym">LOC114801607</name>
</gene>
<feature type="transmembrane region" description="Helical" evidence="4">
    <location>
        <begin position="110"/>
        <end position="133"/>
    </location>
</feature>
<dbReference type="GO" id="GO:0009897">
    <property type="term" value="C:external side of plasma membrane"/>
    <property type="evidence" value="ECO:0007669"/>
    <property type="project" value="TreeGrafter"/>
</dbReference>
<evidence type="ECO:0000313" key="6">
    <source>
        <dbReference type="Ensembl" id="ENSDCDP00010012257.1"/>
    </source>
</evidence>
<sequence length="183" mass="20623">MNFTLLFLSFIVLCVKGHGEQLELVLCSSFTSNVSDVSFWQDSVHFQCPEFDGDKTTKKEHNNLVVFNATHEKIKFSESIKGQYSCADKTVQFYVKGKGCPNCYDLNATFLGIVIGLDLAVTTFLMFIVHYFAKGRSPSTPQKSKMSIFFIPPACLSQRFLLFRPLNIGSRSRDTYAAVNRMG</sequence>
<reference evidence="7" key="2">
    <citation type="submission" date="2025-05" db="UniProtKB">
        <authorList>
            <consortium name="Ensembl"/>
        </authorList>
    </citation>
    <scope>IDENTIFICATION</scope>
</reference>
<keyword evidence="3 5" id="KW-0732">Signal</keyword>
<evidence type="ECO:0000256" key="2">
    <source>
        <dbReference type="ARBA" id="ARBA00022475"/>
    </source>
</evidence>
<feature type="chain" id="PRO_5044680194" description="CD3 gamma/delta subunit Ig-like domain-containing protein" evidence="5">
    <location>
        <begin position="20"/>
        <end position="183"/>
    </location>
</feature>
<dbReference type="GeneTree" id="ENSGT01120000278255"/>
<dbReference type="GO" id="GO:0042105">
    <property type="term" value="C:alpha-beta T cell receptor complex"/>
    <property type="evidence" value="ECO:0007669"/>
    <property type="project" value="TreeGrafter"/>
</dbReference>
<comment type="subcellular location">
    <subcellularLocation>
        <location evidence="1">Cell membrane</location>
        <topology evidence="1">Single-pass type I membrane protein</topology>
    </subcellularLocation>
</comment>
<evidence type="ECO:0000313" key="8">
    <source>
        <dbReference type="Proteomes" id="UP000694580"/>
    </source>
</evidence>
<protein>
    <recommendedName>
        <fullName evidence="9">CD3 gamma/delta subunit Ig-like domain-containing protein</fullName>
    </recommendedName>
</protein>
<accession>A0A8C4B6Q7</accession>
<keyword evidence="2" id="KW-1003">Cell membrane</keyword>
<evidence type="ECO:0000256" key="1">
    <source>
        <dbReference type="ARBA" id="ARBA00004251"/>
    </source>
</evidence>
<dbReference type="PANTHER" id="PTHR10570">
    <property type="entry name" value="T-CELL SURFACE GLYCOPROTEIN CD3 GAMMA CHAIN / DELTA CHAIN"/>
    <property type="match status" value="1"/>
</dbReference>
<organism evidence="7 8">
    <name type="scientific">Denticeps clupeoides</name>
    <name type="common">denticle herring</name>
    <dbReference type="NCBI Taxonomy" id="299321"/>
    <lineage>
        <taxon>Eukaryota</taxon>
        <taxon>Metazoa</taxon>
        <taxon>Chordata</taxon>
        <taxon>Craniata</taxon>
        <taxon>Vertebrata</taxon>
        <taxon>Euteleostomi</taxon>
        <taxon>Actinopterygii</taxon>
        <taxon>Neopterygii</taxon>
        <taxon>Teleostei</taxon>
        <taxon>Clupei</taxon>
        <taxon>Clupeiformes</taxon>
        <taxon>Denticipitoidei</taxon>
        <taxon>Denticipitidae</taxon>
        <taxon>Denticeps</taxon>
    </lineage>
</organism>
<keyword evidence="4" id="KW-0472">Membrane</keyword>
<evidence type="ECO:0000256" key="5">
    <source>
        <dbReference type="SAM" id="SignalP"/>
    </source>
</evidence>
<evidence type="ECO:0008006" key="9">
    <source>
        <dbReference type="Google" id="ProtNLM"/>
    </source>
</evidence>
<dbReference type="GO" id="GO:0045059">
    <property type="term" value="P:positive thymic T cell selection"/>
    <property type="evidence" value="ECO:0007669"/>
    <property type="project" value="TreeGrafter"/>
</dbReference>
<name>A0A8C4B6Q7_9TELE</name>
<keyword evidence="4" id="KW-0812">Transmembrane</keyword>
<dbReference type="PANTHER" id="PTHR10570:SF9">
    <property type="entry name" value="T-CELL SURFACE GLYCOPROTEIN CD3 EPSILON CHAIN"/>
    <property type="match status" value="1"/>
</dbReference>
<proteinExistence type="predicted"/>
<feature type="signal peptide" evidence="5">
    <location>
        <begin position="1"/>
        <end position="19"/>
    </location>
</feature>
<dbReference type="GO" id="GO:0007166">
    <property type="term" value="P:cell surface receptor signaling pathway"/>
    <property type="evidence" value="ECO:0007669"/>
    <property type="project" value="TreeGrafter"/>
</dbReference>
<keyword evidence="8" id="KW-1185">Reference proteome</keyword>
<dbReference type="GO" id="GO:0004888">
    <property type="term" value="F:transmembrane signaling receptor activity"/>
    <property type="evidence" value="ECO:0007669"/>
    <property type="project" value="TreeGrafter"/>
</dbReference>
<keyword evidence="4" id="KW-1133">Transmembrane helix</keyword>
<dbReference type="Ensembl" id="ENSDCDT00010012849.1">
    <property type="protein sequence ID" value="ENSDCDP00010012257.1"/>
    <property type="gene ID" value="ENSDCDG00010005482.1"/>
</dbReference>
<dbReference type="AlphaFoldDB" id="A0A8C4B6Q7"/>
<dbReference type="InterPro" id="IPR015484">
    <property type="entry name" value="CD3_esu/gsu/dsu"/>
</dbReference>
<evidence type="ECO:0000256" key="3">
    <source>
        <dbReference type="ARBA" id="ARBA00022729"/>
    </source>
</evidence>
<evidence type="ECO:0000313" key="7">
    <source>
        <dbReference type="Ensembl" id="ENSDCDP00010055518.1"/>
    </source>
</evidence>
<dbReference type="Proteomes" id="UP000694580">
    <property type="component" value="Chromosome 13"/>
</dbReference>
<evidence type="ECO:0000256" key="4">
    <source>
        <dbReference type="SAM" id="Phobius"/>
    </source>
</evidence>
<dbReference type="Ensembl" id="ENSDCDT00010066118.1">
    <property type="protein sequence ID" value="ENSDCDP00010055518.1"/>
    <property type="gene ID" value="ENSDCDG00010031830.1"/>
</dbReference>
<reference evidence="7 8" key="1">
    <citation type="submission" date="2020-06" db="EMBL/GenBank/DDBJ databases">
        <authorList>
            <consortium name="Wellcome Sanger Institute Data Sharing"/>
        </authorList>
    </citation>
    <scope>NUCLEOTIDE SEQUENCE [LARGE SCALE GENOMIC DNA]</scope>
</reference>